<reference evidence="1" key="1">
    <citation type="submission" date="2022-04" db="EMBL/GenBank/DDBJ databases">
        <title>Roseibium sp. CAU 1639 isolated from mud.</title>
        <authorList>
            <person name="Kim W."/>
        </authorList>
    </citation>
    <scope>NUCLEOTIDE SEQUENCE</scope>
    <source>
        <strain evidence="1">CAU 1639</strain>
    </source>
</reference>
<dbReference type="Proteomes" id="UP001431221">
    <property type="component" value="Unassembled WGS sequence"/>
</dbReference>
<sequence length="61" mass="6470">MDGFDQDEGRGDCDDGPEVSGGFLATKVDAFKAFELPHHLFDACAATVERFGEVPGNLAPV</sequence>
<accession>A0ABT0GZY3</accession>
<organism evidence="1 2">
    <name type="scientific">Roseibium sediminicola</name>
    <dbReference type="NCBI Taxonomy" id="2933272"/>
    <lineage>
        <taxon>Bacteria</taxon>
        <taxon>Pseudomonadati</taxon>
        <taxon>Pseudomonadota</taxon>
        <taxon>Alphaproteobacteria</taxon>
        <taxon>Hyphomicrobiales</taxon>
        <taxon>Stappiaceae</taxon>
        <taxon>Roseibium</taxon>
    </lineage>
</organism>
<name>A0ABT0GZY3_9HYPH</name>
<keyword evidence="2" id="KW-1185">Reference proteome</keyword>
<gene>
    <name evidence="1" type="ORF">M0H32_22725</name>
</gene>
<evidence type="ECO:0000313" key="1">
    <source>
        <dbReference type="EMBL" id="MCK7614989.1"/>
    </source>
</evidence>
<evidence type="ECO:0000313" key="2">
    <source>
        <dbReference type="Proteomes" id="UP001431221"/>
    </source>
</evidence>
<protein>
    <submittedName>
        <fullName evidence="1">Uncharacterized protein</fullName>
    </submittedName>
</protein>
<dbReference type="EMBL" id="JALNMJ010000020">
    <property type="protein sequence ID" value="MCK7614989.1"/>
    <property type="molecule type" value="Genomic_DNA"/>
</dbReference>
<proteinExistence type="predicted"/>
<comment type="caution">
    <text evidence="1">The sequence shown here is derived from an EMBL/GenBank/DDBJ whole genome shotgun (WGS) entry which is preliminary data.</text>
</comment>